<feature type="compositionally biased region" description="Basic and acidic residues" evidence="1">
    <location>
        <begin position="158"/>
        <end position="167"/>
    </location>
</feature>
<protein>
    <submittedName>
        <fullName evidence="2">Uncharacterized protein</fullName>
    </submittedName>
</protein>
<name>A0AAD9YPK1_COLKA</name>
<evidence type="ECO:0000313" key="2">
    <source>
        <dbReference type="EMBL" id="KAK2774072.1"/>
    </source>
</evidence>
<evidence type="ECO:0000313" key="3">
    <source>
        <dbReference type="Proteomes" id="UP001281614"/>
    </source>
</evidence>
<gene>
    <name evidence="2" type="ORF">CKAH01_13295</name>
</gene>
<dbReference type="Proteomes" id="UP001281614">
    <property type="component" value="Unassembled WGS sequence"/>
</dbReference>
<sequence length="322" mass="36365">MLLHNEADLDIKQIGRDASIWFGKMSTDIADHFVGVITEQYKTIKASTPSRPQQPEGHKQSKRPGKTSRLTDHQNPLLKTELQAPLTLAYRGIVHGADQAVALGKAYERFFRQESTSREDDPSWPATEDRRREYVQKMHDAIVDTSCFQEKADAVRKKAQLDAKDTKAGQNNNNNPGPSSKRKHGQDTPKKIPGLSHSDSIYVDPGSSSADILRAAARCNLTNGWELKLRWTGESCPKWEPYGTFADRWEQMCYNMKHHKVMLHSALRGEWTHRLAAGPVAERKLKVSNKQLNDTRDIQNQAGRETIKRRKLAEEASSSVEA</sequence>
<dbReference type="EMBL" id="VYYT01000049">
    <property type="protein sequence ID" value="KAK2774072.1"/>
    <property type="molecule type" value="Genomic_DNA"/>
</dbReference>
<feature type="region of interest" description="Disordered" evidence="1">
    <location>
        <begin position="294"/>
        <end position="322"/>
    </location>
</feature>
<dbReference type="AlphaFoldDB" id="A0AAD9YPK1"/>
<comment type="caution">
    <text evidence="2">The sequence shown here is derived from an EMBL/GenBank/DDBJ whole genome shotgun (WGS) entry which is preliminary data.</text>
</comment>
<reference evidence="2" key="1">
    <citation type="submission" date="2023-02" db="EMBL/GenBank/DDBJ databases">
        <title>Colletotrichum kahawae CIFC_Que2 genome sequencing and assembly.</title>
        <authorList>
            <person name="Baroncelli R."/>
        </authorList>
    </citation>
    <scope>NUCLEOTIDE SEQUENCE</scope>
    <source>
        <strain evidence="2">CIFC_Que2</strain>
    </source>
</reference>
<keyword evidence="3" id="KW-1185">Reference proteome</keyword>
<organism evidence="2 3">
    <name type="scientific">Colletotrichum kahawae</name>
    <name type="common">Coffee berry disease fungus</name>
    <dbReference type="NCBI Taxonomy" id="34407"/>
    <lineage>
        <taxon>Eukaryota</taxon>
        <taxon>Fungi</taxon>
        <taxon>Dikarya</taxon>
        <taxon>Ascomycota</taxon>
        <taxon>Pezizomycotina</taxon>
        <taxon>Sordariomycetes</taxon>
        <taxon>Hypocreomycetidae</taxon>
        <taxon>Glomerellales</taxon>
        <taxon>Glomerellaceae</taxon>
        <taxon>Colletotrichum</taxon>
        <taxon>Colletotrichum gloeosporioides species complex</taxon>
    </lineage>
</organism>
<feature type="region of interest" description="Disordered" evidence="1">
    <location>
        <begin position="45"/>
        <end position="78"/>
    </location>
</feature>
<proteinExistence type="predicted"/>
<accession>A0AAD9YPK1</accession>
<evidence type="ECO:0000256" key="1">
    <source>
        <dbReference type="SAM" id="MobiDB-lite"/>
    </source>
</evidence>
<feature type="compositionally biased region" description="Polar residues" evidence="1">
    <location>
        <begin position="294"/>
        <end position="303"/>
    </location>
</feature>
<feature type="region of interest" description="Disordered" evidence="1">
    <location>
        <begin position="158"/>
        <end position="200"/>
    </location>
</feature>